<evidence type="ECO:0000313" key="2">
    <source>
        <dbReference type="EnsemblMetazoa" id="AMAM013761-PA"/>
    </source>
</evidence>
<feature type="compositionally biased region" description="Basic and acidic residues" evidence="1">
    <location>
        <begin position="84"/>
        <end position="105"/>
    </location>
</feature>
<dbReference type="VEuPathDB" id="VectorBase:AMAM013761"/>
<proteinExistence type="predicted"/>
<accession>A0A182SUM5</accession>
<reference evidence="3" key="1">
    <citation type="submission" date="2013-09" db="EMBL/GenBank/DDBJ databases">
        <title>The Genome Sequence of Anopheles maculatus species B.</title>
        <authorList>
            <consortium name="The Broad Institute Genomics Platform"/>
            <person name="Neafsey D.E."/>
            <person name="Besansky N."/>
            <person name="Howell P."/>
            <person name="Walton C."/>
            <person name="Young S.K."/>
            <person name="Zeng Q."/>
            <person name="Gargeya S."/>
            <person name="Fitzgerald M."/>
            <person name="Haas B."/>
            <person name="Abouelleil A."/>
            <person name="Allen A.W."/>
            <person name="Alvarado L."/>
            <person name="Arachchi H.M."/>
            <person name="Berlin A.M."/>
            <person name="Chapman S.B."/>
            <person name="Gainer-Dewar J."/>
            <person name="Goldberg J."/>
            <person name="Griggs A."/>
            <person name="Gujja S."/>
            <person name="Hansen M."/>
            <person name="Howarth C."/>
            <person name="Imamovic A."/>
            <person name="Ireland A."/>
            <person name="Larimer J."/>
            <person name="McCowan C."/>
            <person name="Murphy C."/>
            <person name="Pearson M."/>
            <person name="Poon T.W."/>
            <person name="Priest M."/>
            <person name="Roberts A."/>
            <person name="Saif S."/>
            <person name="Shea T."/>
            <person name="Sisk P."/>
            <person name="Sykes S."/>
            <person name="Wortman J."/>
            <person name="Nusbaum C."/>
            <person name="Birren B."/>
        </authorList>
    </citation>
    <scope>NUCLEOTIDE SEQUENCE [LARGE SCALE GENOMIC DNA]</scope>
    <source>
        <strain evidence="3">maculatus3</strain>
    </source>
</reference>
<dbReference type="PANTHER" id="PTHR24110">
    <property type="entry name" value="CENTROSOMAL PROTEIN OF 78 KDA"/>
    <property type="match status" value="1"/>
</dbReference>
<dbReference type="Proteomes" id="UP000075901">
    <property type="component" value="Unassembled WGS sequence"/>
</dbReference>
<name>A0A182SUM5_9DIPT</name>
<dbReference type="EnsemblMetazoa" id="AMAM013761-RA">
    <property type="protein sequence ID" value="AMAM013761-PA"/>
    <property type="gene ID" value="AMAM013761"/>
</dbReference>
<keyword evidence="3" id="KW-1185">Reference proteome</keyword>
<dbReference type="SUPFAM" id="SSF52047">
    <property type="entry name" value="RNI-like"/>
    <property type="match status" value="1"/>
</dbReference>
<feature type="region of interest" description="Disordered" evidence="1">
    <location>
        <begin position="83"/>
        <end position="105"/>
    </location>
</feature>
<dbReference type="InterPro" id="IPR032675">
    <property type="entry name" value="LRR_dom_sf"/>
</dbReference>
<evidence type="ECO:0000313" key="3">
    <source>
        <dbReference type="Proteomes" id="UP000075901"/>
    </source>
</evidence>
<dbReference type="GO" id="GO:0005813">
    <property type="term" value="C:centrosome"/>
    <property type="evidence" value="ECO:0007669"/>
    <property type="project" value="TreeGrafter"/>
</dbReference>
<dbReference type="GO" id="GO:0036064">
    <property type="term" value="C:ciliary basal body"/>
    <property type="evidence" value="ECO:0007669"/>
    <property type="project" value="TreeGrafter"/>
</dbReference>
<evidence type="ECO:0000256" key="1">
    <source>
        <dbReference type="SAM" id="MobiDB-lite"/>
    </source>
</evidence>
<protein>
    <submittedName>
        <fullName evidence="2">Uncharacterized protein</fullName>
    </submittedName>
</protein>
<sequence>MSELNFTGCQMGVEGSFRVIQLLSFHETLRKVTLNCVPISPEGGEKLVQVLMENIRIEDVQVRQCGLPDELLLKIRKILRKNAKTRDQSRSEKMHQDQRTDKCHSERSLGSMFVLERQVFAE</sequence>
<dbReference type="GO" id="GO:0044782">
    <property type="term" value="P:cilium organization"/>
    <property type="evidence" value="ECO:0007669"/>
    <property type="project" value="TreeGrafter"/>
</dbReference>
<organism evidence="2 3">
    <name type="scientific">Anopheles maculatus</name>
    <dbReference type="NCBI Taxonomy" id="74869"/>
    <lineage>
        <taxon>Eukaryota</taxon>
        <taxon>Metazoa</taxon>
        <taxon>Ecdysozoa</taxon>
        <taxon>Arthropoda</taxon>
        <taxon>Hexapoda</taxon>
        <taxon>Insecta</taxon>
        <taxon>Pterygota</taxon>
        <taxon>Neoptera</taxon>
        <taxon>Endopterygota</taxon>
        <taxon>Diptera</taxon>
        <taxon>Nematocera</taxon>
        <taxon>Culicoidea</taxon>
        <taxon>Culicidae</taxon>
        <taxon>Anophelinae</taxon>
        <taxon>Anopheles</taxon>
        <taxon>Anopheles maculatus group</taxon>
    </lineage>
</organism>
<dbReference type="Gene3D" id="3.80.10.10">
    <property type="entry name" value="Ribonuclease Inhibitor"/>
    <property type="match status" value="1"/>
</dbReference>
<reference evidence="2" key="2">
    <citation type="submission" date="2020-05" db="UniProtKB">
        <authorList>
            <consortium name="EnsemblMetazoa"/>
        </authorList>
    </citation>
    <scope>IDENTIFICATION</scope>
    <source>
        <strain evidence="2">maculatus3</strain>
    </source>
</reference>
<dbReference type="AlphaFoldDB" id="A0A182SUM5"/>
<dbReference type="PANTHER" id="PTHR24110:SF3">
    <property type="entry name" value="CENTROSOMAL PROTEIN OF 78 KDA"/>
    <property type="match status" value="1"/>
</dbReference>